<name>B9X9P8_PEDPL</name>
<comment type="caution">
    <text evidence="2">The sequence shown here is derived from an EMBL/GenBank/DDBJ whole genome shotgun (WGS) entry which is preliminary data.</text>
</comment>
<feature type="transmembrane region" description="Helical" evidence="1">
    <location>
        <begin position="65"/>
        <end position="89"/>
    </location>
</feature>
<sequence length="90" mass="10338">MSNQDTLCPKCGSQDWQPTVILKRQFKLWWVLFGGWIPAFFYGASRKEQVRCAQCETIYQRRSGFSKVALVIFIFLILLILMSVAAAFLG</sequence>
<reference evidence="2 3" key="1">
    <citation type="journal article" date="2011" name="J. Bacteriol.">
        <title>Genome sequence of 'Pedosphaera parvula' Ellin514, an aerobic Verrucomicrobial isolate from pasture soil.</title>
        <authorList>
            <person name="Kant R."/>
            <person name="van Passel M.W."/>
            <person name="Sangwan P."/>
            <person name="Palva A."/>
            <person name="Lucas S."/>
            <person name="Copeland A."/>
            <person name="Lapidus A."/>
            <person name="Glavina Del Rio T."/>
            <person name="Dalin E."/>
            <person name="Tice H."/>
            <person name="Bruce D."/>
            <person name="Goodwin L."/>
            <person name="Pitluck S."/>
            <person name="Chertkov O."/>
            <person name="Larimer F.W."/>
            <person name="Land M.L."/>
            <person name="Hauser L."/>
            <person name="Brettin T.S."/>
            <person name="Detter J.C."/>
            <person name="Han S."/>
            <person name="de Vos W.M."/>
            <person name="Janssen P.H."/>
            <person name="Smidt H."/>
        </authorList>
    </citation>
    <scope>NUCLEOTIDE SEQUENCE [LARGE SCALE GENOMIC DNA]</scope>
    <source>
        <strain evidence="2 3">Ellin514</strain>
    </source>
</reference>
<gene>
    <name evidence="2" type="ORF">Cflav_PD5854</name>
</gene>
<dbReference type="STRING" id="320771.Cflav_PD5854"/>
<proteinExistence type="predicted"/>
<dbReference type="RefSeq" id="WP_007412526.1">
    <property type="nucleotide sequence ID" value="NZ_ABOX02000001.1"/>
</dbReference>
<evidence type="ECO:0000313" key="2">
    <source>
        <dbReference type="EMBL" id="EEF63219.1"/>
    </source>
</evidence>
<accession>B9X9P8</accession>
<dbReference type="AlphaFoldDB" id="B9X9P8"/>
<keyword evidence="1" id="KW-0472">Membrane</keyword>
<dbReference type="Proteomes" id="UP000003688">
    <property type="component" value="Unassembled WGS sequence"/>
</dbReference>
<evidence type="ECO:0000313" key="3">
    <source>
        <dbReference type="Proteomes" id="UP000003688"/>
    </source>
</evidence>
<feature type="transmembrane region" description="Helical" evidence="1">
    <location>
        <begin position="28"/>
        <end position="44"/>
    </location>
</feature>
<keyword evidence="1" id="KW-0812">Transmembrane</keyword>
<organism evidence="2 3">
    <name type="scientific">Pedosphaera parvula (strain Ellin514)</name>
    <dbReference type="NCBI Taxonomy" id="320771"/>
    <lineage>
        <taxon>Bacteria</taxon>
        <taxon>Pseudomonadati</taxon>
        <taxon>Verrucomicrobiota</taxon>
        <taxon>Pedosphaerae</taxon>
        <taxon>Pedosphaerales</taxon>
        <taxon>Pedosphaeraceae</taxon>
        <taxon>Pedosphaera</taxon>
    </lineage>
</organism>
<keyword evidence="1" id="KW-1133">Transmembrane helix</keyword>
<dbReference type="OrthoDB" id="8480302at2"/>
<keyword evidence="3" id="KW-1185">Reference proteome</keyword>
<evidence type="ECO:0000256" key="1">
    <source>
        <dbReference type="SAM" id="Phobius"/>
    </source>
</evidence>
<dbReference type="EMBL" id="ABOX02000001">
    <property type="protein sequence ID" value="EEF63219.1"/>
    <property type="molecule type" value="Genomic_DNA"/>
</dbReference>
<protein>
    <submittedName>
        <fullName evidence="2">Uncharacterized protein</fullName>
    </submittedName>
</protein>